<accession>A0ABW4Y4T4</accession>
<gene>
    <name evidence="2" type="ORF">ACFSJC_02555</name>
</gene>
<feature type="region of interest" description="Disordered" evidence="1">
    <location>
        <begin position="1"/>
        <end position="33"/>
    </location>
</feature>
<evidence type="ECO:0000313" key="2">
    <source>
        <dbReference type="EMBL" id="MFD2110720.1"/>
    </source>
</evidence>
<evidence type="ECO:0000256" key="1">
    <source>
        <dbReference type="SAM" id="MobiDB-lite"/>
    </source>
</evidence>
<comment type="caution">
    <text evidence="2">The sequence shown here is derived from an EMBL/GenBank/DDBJ whole genome shotgun (WGS) entry which is preliminary data.</text>
</comment>
<keyword evidence="3" id="KW-1185">Reference proteome</keyword>
<dbReference type="EMBL" id="JBHUHX010000004">
    <property type="protein sequence ID" value="MFD2110720.1"/>
    <property type="molecule type" value="Genomic_DNA"/>
</dbReference>
<dbReference type="RefSeq" id="WP_386022749.1">
    <property type="nucleotide sequence ID" value="NZ_JBHUHX010000004.1"/>
</dbReference>
<proteinExistence type="predicted"/>
<dbReference type="Proteomes" id="UP001597337">
    <property type="component" value="Unassembled WGS sequence"/>
</dbReference>
<feature type="compositionally biased region" description="Basic and acidic residues" evidence="1">
    <location>
        <begin position="1"/>
        <end position="15"/>
    </location>
</feature>
<reference evidence="3" key="1">
    <citation type="journal article" date="2019" name="Int. J. Syst. Evol. Microbiol.">
        <title>The Global Catalogue of Microorganisms (GCM) 10K type strain sequencing project: providing services to taxonomists for standard genome sequencing and annotation.</title>
        <authorList>
            <consortium name="The Broad Institute Genomics Platform"/>
            <consortium name="The Broad Institute Genome Sequencing Center for Infectious Disease"/>
            <person name="Wu L."/>
            <person name="Ma J."/>
        </authorList>
    </citation>
    <scope>NUCLEOTIDE SEQUENCE [LARGE SCALE GENOMIC DNA]</scope>
    <source>
        <strain evidence="3">KACC 12597</strain>
    </source>
</reference>
<organism evidence="2 3">
    <name type="scientific">Thiorhodococcus fuscus</name>
    <dbReference type="NCBI Taxonomy" id="527200"/>
    <lineage>
        <taxon>Bacteria</taxon>
        <taxon>Pseudomonadati</taxon>
        <taxon>Pseudomonadota</taxon>
        <taxon>Gammaproteobacteria</taxon>
        <taxon>Chromatiales</taxon>
        <taxon>Chromatiaceae</taxon>
        <taxon>Thiorhodococcus</taxon>
    </lineage>
</organism>
<evidence type="ECO:0000313" key="3">
    <source>
        <dbReference type="Proteomes" id="UP001597337"/>
    </source>
</evidence>
<sequence>MKKPTFRPDRQRLDEGSEQMKLAGRQQTAGDAIGEDDPAIMDIRHDQSIANPVERIAGEGT</sequence>
<protein>
    <submittedName>
        <fullName evidence="2">Uncharacterized protein</fullName>
    </submittedName>
</protein>
<name>A0ABW4Y4T4_9GAMM</name>